<keyword evidence="10" id="KW-1185">Reference proteome</keyword>
<comment type="similarity">
    <text evidence="7">Belongs to the binding-protein-dependent transport system permease family.</text>
</comment>
<dbReference type="Pfam" id="PF12911">
    <property type="entry name" value="OppC_N"/>
    <property type="match status" value="1"/>
</dbReference>
<evidence type="ECO:0000313" key="9">
    <source>
        <dbReference type="EMBL" id="RZS76960.1"/>
    </source>
</evidence>
<feature type="domain" description="ABC transmembrane type-1" evidence="8">
    <location>
        <begin position="101"/>
        <end position="290"/>
    </location>
</feature>
<evidence type="ECO:0000256" key="7">
    <source>
        <dbReference type="RuleBase" id="RU363032"/>
    </source>
</evidence>
<evidence type="ECO:0000256" key="2">
    <source>
        <dbReference type="ARBA" id="ARBA00022448"/>
    </source>
</evidence>
<feature type="transmembrane region" description="Helical" evidence="7">
    <location>
        <begin position="267"/>
        <end position="289"/>
    </location>
</feature>
<dbReference type="OrthoDB" id="9783218at2"/>
<dbReference type="AlphaFoldDB" id="A0A4Q7N6H7"/>
<dbReference type="PANTHER" id="PTHR43386">
    <property type="entry name" value="OLIGOPEPTIDE TRANSPORT SYSTEM PERMEASE PROTEIN APPC"/>
    <property type="match status" value="1"/>
</dbReference>
<keyword evidence="5 7" id="KW-1133">Transmembrane helix</keyword>
<dbReference type="Proteomes" id="UP000292445">
    <property type="component" value="Unassembled WGS sequence"/>
</dbReference>
<name>A0A4Q7N6H7_9BURK</name>
<dbReference type="RefSeq" id="WP_130362027.1">
    <property type="nucleotide sequence ID" value="NZ_SGXC01000004.1"/>
</dbReference>
<feature type="transmembrane region" description="Helical" evidence="7">
    <location>
        <begin position="223"/>
        <end position="247"/>
    </location>
</feature>
<evidence type="ECO:0000256" key="4">
    <source>
        <dbReference type="ARBA" id="ARBA00022692"/>
    </source>
</evidence>
<dbReference type="GO" id="GO:0005886">
    <property type="term" value="C:plasma membrane"/>
    <property type="evidence" value="ECO:0007669"/>
    <property type="project" value="UniProtKB-SubCell"/>
</dbReference>
<protein>
    <submittedName>
        <fullName evidence="9">Peptide/nickel transport system permease protein</fullName>
    </submittedName>
</protein>
<proteinExistence type="inferred from homology"/>
<dbReference type="Pfam" id="PF00528">
    <property type="entry name" value="BPD_transp_1"/>
    <property type="match status" value="1"/>
</dbReference>
<dbReference type="GO" id="GO:0055085">
    <property type="term" value="P:transmembrane transport"/>
    <property type="evidence" value="ECO:0007669"/>
    <property type="project" value="InterPro"/>
</dbReference>
<dbReference type="InterPro" id="IPR035906">
    <property type="entry name" value="MetI-like_sf"/>
</dbReference>
<feature type="transmembrane region" description="Helical" evidence="7">
    <location>
        <begin position="34"/>
        <end position="57"/>
    </location>
</feature>
<dbReference type="PANTHER" id="PTHR43386:SF1">
    <property type="entry name" value="D,D-DIPEPTIDE TRANSPORT SYSTEM PERMEASE PROTEIN DDPC-RELATED"/>
    <property type="match status" value="1"/>
</dbReference>
<evidence type="ECO:0000256" key="6">
    <source>
        <dbReference type="ARBA" id="ARBA00023136"/>
    </source>
</evidence>
<feature type="transmembrane region" description="Helical" evidence="7">
    <location>
        <begin position="103"/>
        <end position="129"/>
    </location>
</feature>
<dbReference type="PROSITE" id="PS50928">
    <property type="entry name" value="ABC_TM1"/>
    <property type="match status" value="1"/>
</dbReference>
<dbReference type="EMBL" id="SGXC01000004">
    <property type="protein sequence ID" value="RZS76960.1"/>
    <property type="molecule type" value="Genomic_DNA"/>
</dbReference>
<keyword evidence="3" id="KW-1003">Cell membrane</keyword>
<keyword evidence="2 7" id="KW-0813">Transport</keyword>
<evidence type="ECO:0000256" key="5">
    <source>
        <dbReference type="ARBA" id="ARBA00022989"/>
    </source>
</evidence>
<sequence length="303" mass="32259">MSTVMDANLADASAARRDPASPRAIMRRRARSHLGFLIGAGIVLAAVLVAVCAPWLAPYDPYAQDLSRTLVDPVWTTGSWEHVLGTDALGRDYLSRLIYGARVSLTVGFGAAAIAGVIGSLLGLVGGYFGGRIDTFVVYVLNVKLALPSVLIALSLVSIVGGSMTAMVVILGLLTWDRYTVVTRSVVQQMRSSEFIHAARAIGASHTRVLFREVLPNVMNQIIVVASLEIAIVILIEAALSFLGLGVQPPTPSWGLMVSEGRAMMFFKPYLIVLPGMAIFLLVMAINLAGDGLRDITAPEGRA</sequence>
<evidence type="ECO:0000256" key="3">
    <source>
        <dbReference type="ARBA" id="ARBA00022475"/>
    </source>
</evidence>
<comment type="subcellular location">
    <subcellularLocation>
        <location evidence="1 7">Cell membrane</location>
        <topology evidence="1 7">Multi-pass membrane protein</topology>
    </subcellularLocation>
</comment>
<feature type="transmembrane region" description="Helical" evidence="7">
    <location>
        <begin position="150"/>
        <end position="175"/>
    </location>
</feature>
<accession>A0A4Q7N6H7</accession>
<dbReference type="InterPro" id="IPR025966">
    <property type="entry name" value="OppC_N"/>
</dbReference>
<evidence type="ECO:0000256" key="1">
    <source>
        <dbReference type="ARBA" id="ARBA00004651"/>
    </source>
</evidence>
<keyword evidence="4 7" id="KW-0812">Transmembrane</keyword>
<dbReference type="SUPFAM" id="SSF161098">
    <property type="entry name" value="MetI-like"/>
    <property type="match status" value="1"/>
</dbReference>
<dbReference type="InterPro" id="IPR050366">
    <property type="entry name" value="BP-dependent_transpt_permease"/>
</dbReference>
<organism evidence="9 10">
    <name type="scientific">Pigmentiphaga kullae</name>
    <dbReference type="NCBI Taxonomy" id="151784"/>
    <lineage>
        <taxon>Bacteria</taxon>
        <taxon>Pseudomonadati</taxon>
        <taxon>Pseudomonadota</taxon>
        <taxon>Betaproteobacteria</taxon>
        <taxon>Burkholderiales</taxon>
        <taxon>Alcaligenaceae</taxon>
        <taxon>Pigmentiphaga</taxon>
    </lineage>
</organism>
<evidence type="ECO:0000313" key="10">
    <source>
        <dbReference type="Proteomes" id="UP000292445"/>
    </source>
</evidence>
<dbReference type="Gene3D" id="1.10.3720.10">
    <property type="entry name" value="MetI-like"/>
    <property type="match status" value="1"/>
</dbReference>
<dbReference type="InterPro" id="IPR000515">
    <property type="entry name" value="MetI-like"/>
</dbReference>
<evidence type="ECO:0000259" key="8">
    <source>
        <dbReference type="PROSITE" id="PS50928"/>
    </source>
</evidence>
<reference evidence="9 10" key="1">
    <citation type="submission" date="2019-02" db="EMBL/GenBank/DDBJ databases">
        <title>Genomic Encyclopedia of Type Strains, Phase IV (KMG-IV): sequencing the most valuable type-strain genomes for metagenomic binning, comparative biology and taxonomic classification.</title>
        <authorList>
            <person name="Goeker M."/>
        </authorList>
    </citation>
    <scope>NUCLEOTIDE SEQUENCE [LARGE SCALE GENOMIC DNA]</scope>
    <source>
        <strain evidence="9 10">K24</strain>
    </source>
</reference>
<keyword evidence="6 7" id="KW-0472">Membrane</keyword>
<gene>
    <name evidence="9" type="ORF">EV675_5683</name>
</gene>
<dbReference type="CDD" id="cd06261">
    <property type="entry name" value="TM_PBP2"/>
    <property type="match status" value="1"/>
</dbReference>
<comment type="caution">
    <text evidence="9">The sequence shown here is derived from an EMBL/GenBank/DDBJ whole genome shotgun (WGS) entry which is preliminary data.</text>
</comment>